<dbReference type="InterPro" id="IPR016024">
    <property type="entry name" value="ARM-type_fold"/>
</dbReference>
<comment type="caution">
    <text evidence="3">The sequence shown here is derived from an EMBL/GenBank/DDBJ whole genome shotgun (WGS) entry which is preliminary data.</text>
</comment>
<dbReference type="Proteomes" id="UP000287023">
    <property type="component" value="Unassembled WGS sequence"/>
</dbReference>
<evidence type="ECO:0000313" key="3">
    <source>
        <dbReference type="EMBL" id="RUR34673.1"/>
    </source>
</evidence>
<dbReference type="EMBL" id="RZHF01000004">
    <property type="protein sequence ID" value="RUR34673.1"/>
    <property type="molecule type" value="Genomic_DNA"/>
</dbReference>
<gene>
    <name evidence="3" type="ORF">ELY38_03520</name>
</gene>
<evidence type="ECO:0000256" key="1">
    <source>
        <dbReference type="SAM" id="Coils"/>
    </source>
</evidence>
<keyword evidence="4" id="KW-1185">Reference proteome</keyword>
<dbReference type="RefSeq" id="WP_127060107.1">
    <property type="nucleotide sequence ID" value="NZ_RZHF01000004.1"/>
</dbReference>
<organism evidence="3 4">
    <name type="scientific">Vreelandella nanhaiensis</name>
    <dbReference type="NCBI Taxonomy" id="1258546"/>
    <lineage>
        <taxon>Bacteria</taxon>
        <taxon>Pseudomonadati</taxon>
        <taxon>Pseudomonadota</taxon>
        <taxon>Gammaproteobacteria</taxon>
        <taxon>Oceanospirillales</taxon>
        <taxon>Halomonadaceae</taxon>
        <taxon>Vreelandella</taxon>
    </lineage>
</organism>
<dbReference type="Pfam" id="PF03993">
    <property type="entry name" value="DUF349"/>
    <property type="match status" value="3"/>
</dbReference>
<accession>A0A3S0Z1I8</accession>
<proteinExistence type="predicted"/>
<dbReference type="AlphaFoldDB" id="A0A3S0Z1I8"/>
<dbReference type="SUPFAM" id="SSF48371">
    <property type="entry name" value="ARM repeat"/>
    <property type="match status" value="1"/>
</dbReference>
<name>A0A3S0Z1I8_9GAMM</name>
<sequence length="940" mass="107716">MHGLLRRLFAPRWQHPDPEVRQQALTRLDPDQPEQREALQALAHDSDENIRLAALLALDDVQGLVEAYPEHSQQEAWFSAVCQRLSGAEGNTDLHKRQALVESLDDTRLLNAIALQGDNLNLRLAALTRLTDDHDLIKQACHNGVATVRHRAAEHLENEESLKQLLKEARRDRHVVRIAREKLSQQRTDAEWLARQQQQREQLLQQLEQHARAPWEPLYGGRFRHLEREWKNLSHPPSPEQEQRFHQAVLGCRKTLHDHETQEQARQQSLARRAEAETTRDQLLEGLEETLNGLHHADKLTVQDIDSLRAQHQLLSQRWQALSDLHLPSESARQRYSQVIVKYEQCLDAWQRWQAISTALEQALADHDHSVMVRLLKECAWPDTLTPPPLIQRAQATLAAEVKTSAVSDSVDATVSLDTLDAELDSFEHLLEHGSFKSASRLHQRLKPQIEALKTPEAKPLKTRLKHLGARLAELRDWRGFVAGPKREQLCSSIETLANDQHMAEAALDRHHRQLVKEWKSLGDAAANREQSARFRAASDRIHERLGPWRDQLGEEREENLRAREQLCEQLETLLAQPANNADPDVLREIRDKARHQWRHYSPVPRERSEAVGQRFGKIRHQLQALIDLRAEQIASQKHALIEEVRALRSDDQQPLTKRTAHAKQLQQRWRQLGRAPKGAEQTLWKAFRHECDQLFAQRDAHKNEQAARQQQQLDSLQAVIDQMDSWQPTSADDASTLESFLSQVGQLEPLPRNRRSEGMQRRLNGIVRARRERLSRLEIADTVQQWQRVLPLVDAHLAADQRCLAGEGVETIDAAEIVSAPLPKPFLEAHHTRNRQRQTATLPLSSDDQAALAEALARLRVYLSLLTNGNVRQSDEPLRLAIQVERLNEGIRQERSHSEEIIDVLVALLALGPMPAQQWEKEVKELNSLLSDLTEVPLP</sequence>
<keyword evidence="1" id="KW-0175">Coiled coil</keyword>
<feature type="region of interest" description="Disordered" evidence="2">
    <location>
        <begin position="258"/>
        <end position="277"/>
    </location>
</feature>
<dbReference type="OrthoDB" id="5523335at2"/>
<evidence type="ECO:0000313" key="4">
    <source>
        <dbReference type="Proteomes" id="UP000287023"/>
    </source>
</evidence>
<feature type="coiled-coil region" evidence="1">
    <location>
        <begin position="152"/>
        <end position="213"/>
    </location>
</feature>
<evidence type="ECO:0000256" key="2">
    <source>
        <dbReference type="SAM" id="MobiDB-lite"/>
    </source>
</evidence>
<dbReference type="InterPro" id="IPR007139">
    <property type="entry name" value="DUF349"/>
</dbReference>
<protein>
    <submittedName>
        <fullName evidence="3">DUF349 domain-containing protein</fullName>
    </submittedName>
</protein>
<reference evidence="3 4" key="1">
    <citation type="submission" date="2018-12" db="EMBL/GenBank/DDBJ databases">
        <title>three novel Halomonas strain isolated from plants.</title>
        <authorList>
            <person name="Sun C."/>
        </authorList>
    </citation>
    <scope>NUCLEOTIDE SEQUENCE [LARGE SCALE GENOMIC DNA]</scope>
    <source>
        <strain evidence="3 4">JCM 18142</strain>
    </source>
</reference>